<proteinExistence type="predicted"/>
<dbReference type="EMBL" id="KI913130">
    <property type="protein sequence ID" value="ETV78630.1"/>
    <property type="molecule type" value="Genomic_DNA"/>
</dbReference>
<feature type="region of interest" description="Disordered" evidence="1">
    <location>
        <begin position="85"/>
        <end position="105"/>
    </location>
</feature>
<evidence type="ECO:0000256" key="1">
    <source>
        <dbReference type="SAM" id="MobiDB-lite"/>
    </source>
</evidence>
<evidence type="ECO:0000313" key="2">
    <source>
        <dbReference type="EMBL" id="ETV78630.1"/>
    </source>
</evidence>
<accession>W4GG45</accession>
<gene>
    <name evidence="2" type="ORF">H257_08122</name>
</gene>
<sequence>MAQSHYAAATAVTAKISVHVHRSLEVAKQSKVVVKFHCDEAPPPPTRAGASRSETIESLKAAALPEVESIYEPVVSLALTKNDDKPVEVSMSSTNGGSRRSKRRRCRCLIRPRVVQV</sequence>
<dbReference type="GeneID" id="20810118"/>
<reference evidence="2" key="1">
    <citation type="submission" date="2013-12" db="EMBL/GenBank/DDBJ databases">
        <title>The Genome Sequence of Aphanomyces astaci APO3.</title>
        <authorList>
            <consortium name="The Broad Institute Genomics Platform"/>
            <person name="Russ C."/>
            <person name="Tyler B."/>
            <person name="van West P."/>
            <person name="Dieguez-Uribeondo J."/>
            <person name="Young S.K."/>
            <person name="Zeng Q."/>
            <person name="Gargeya S."/>
            <person name="Fitzgerald M."/>
            <person name="Abouelleil A."/>
            <person name="Alvarado L."/>
            <person name="Chapman S.B."/>
            <person name="Gainer-Dewar J."/>
            <person name="Goldberg J."/>
            <person name="Griggs A."/>
            <person name="Gujja S."/>
            <person name="Hansen M."/>
            <person name="Howarth C."/>
            <person name="Imamovic A."/>
            <person name="Ireland A."/>
            <person name="Larimer J."/>
            <person name="McCowan C."/>
            <person name="Murphy C."/>
            <person name="Pearson M."/>
            <person name="Poon T.W."/>
            <person name="Priest M."/>
            <person name="Roberts A."/>
            <person name="Saif S."/>
            <person name="Shea T."/>
            <person name="Sykes S."/>
            <person name="Wortman J."/>
            <person name="Nusbaum C."/>
            <person name="Birren B."/>
        </authorList>
    </citation>
    <scope>NUCLEOTIDE SEQUENCE [LARGE SCALE GENOMIC DNA]</scope>
    <source>
        <strain evidence="2">APO3</strain>
    </source>
</reference>
<name>W4GG45_APHAT</name>
<dbReference type="RefSeq" id="XP_009832211.1">
    <property type="nucleotide sequence ID" value="XM_009833909.1"/>
</dbReference>
<organism evidence="2">
    <name type="scientific">Aphanomyces astaci</name>
    <name type="common">Crayfish plague agent</name>
    <dbReference type="NCBI Taxonomy" id="112090"/>
    <lineage>
        <taxon>Eukaryota</taxon>
        <taxon>Sar</taxon>
        <taxon>Stramenopiles</taxon>
        <taxon>Oomycota</taxon>
        <taxon>Saprolegniomycetes</taxon>
        <taxon>Saprolegniales</taxon>
        <taxon>Verrucalvaceae</taxon>
        <taxon>Aphanomyces</taxon>
    </lineage>
</organism>
<dbReference type="AlphaFoldDB" id="W4GG45"/>
<dbReference type="VEuPathDB" id="FungiDB:H257_08122"/>
<protein>
    <submittedName>
        <fullName evidence="2">Uncharacterized protein</fullName>
    </submittedName>
</protein>